<dbReference type="Gramene" id="CDP11403">
    <property type="protein sequence ID" value="CDP11403"/>
    <property type="gene ID" value="GSCOC_T00033641001"/>
</dbReference>
<keyword evidence="3" id="KW-1185">Reference proteome</keyword>
<dbReference type="EMBL" id="HG739139">
    <property type="protein sequence ID" value="CDP11403.1"/>
    <property type="molecule type" value="Genomic_DNA"/>
</dbReference>
<dbReference type="InParanoid" id="A0A068UUU7"/>
<dbReference type="AlphaFoldDB" id="A0A068UUU7"/>
<evidence type="ECO:0000313" key="3">
    <source>
        <dbReference type="Proteomes" id="UP000295252"/>
    </source>
</evidence>
<dbReference type="Proteomes" id="UP000295252">
    <property type="component" value="Chromosome II"/>
</dbReference>
<reference evidence="3" key="1">
    <citation type="journal article" date="2014" name="Science">
        <title>The coffee genome provides insight into the convergent evolution of caffeine biosynthesis.</title>
        <authorList>
            <person name="Denoeud F."/>
            <person name="Carretero-Paulet L."/>
            <person name="Dereeper A."/>
            <person name="Droc G."/>
            <person name="Guyot R."/>
            <person name="Pietrella M."/>
            <person name="Zheng C."/>
            <person name="Alberti A."/>
            <person name="Anthony F."/>
            <person name="Aprea G."/>
            <person name="Aury J.M."/>
            <person name="Bento P."/>
            <person name="Bernard M."/>
            <person name="Bocs S."/>
            <person name="Campa C."/>
            <person name="Cenci A."/>
            <person name="Combes M.C."/>
            <person name="Crouzillat D."/>
            <person name="Da Silva C."/>
            <person name="Daddiego L."/>
            <person name="De Bellis F."/>
            <person name="Dussert S."/>
            <person name="Garsmeur O."/>
            <person name="Gayraud T."/>
            <person name="Guignon V."/>
            <person name="Jahn K."/>
            <person name="Jamilloux V."/>
            <person name="Joet T."/>
            <person name="Labadie K."/>
            <person name="Lan T."/>
            <person name="Leclercq J."/>
            <person name="Lepelley M."/>
            <person name="Leroy T."/>
            <person name="Li L.T."/>
            <person name="Librado P."/>
            <person name="Lopez L."/>
            <person name="Munoz A."/>
            <person name="Noel B."/>
            <person name="Pallavicini A."/>
            <person name="Perrotta G."/>
            <person name="Poncet V."/>
            <person name="Pot D."/>
            <person name="Priyono X."/>
            <person name="Rigoreau M."/>
            <person name="Rouard M."/>
            <person name="Rozas J."/>
            <person name="Tranchant-Dubreuil C."/>
            <person name="VanBuren R."/>
            <person name="Zhang Q."/>
            <person name="Andrade A.C."/>
            <person name="Argout X."/>
            <person name="Bertrand B."/>
            <person name="de Kochko A."/>
            <person name="Graziosi G."/>
            <person name="Henry R.J."/>
            <person name="Jayarama X."/>
            <person name="Ming R."/>
            <person name="Nagai C."/>
            <person name="Rounsley S."/>
            <person name="Sankoff D."/>
            <person name="Giuliano G."/>
            <person name="Albert V.A."/>
            <person name="Wincker P."/>
            <person name="Lashermes P."/>
        </authorList>
    </citation>
    <scope>NUCLEOTIDE SEQUENCE [LARGE SCALE GENOMIC DNA]</scope>
    <source>
        <strain evidence="3">cv. DH200-94</strain>
    </source>
</reference>
<name>A0A068UUU7_COFCA</name>
<feature type="compositionally biased region" description="Basic and acidic residues" evidence="1">
    <location>
        <begin position="53"/>
        <end position="65"/>
    </location>
</feature>
<protein>
    <submittedName>
        <fullName evidence="2">Uncharacterized protein</fullName>
    </submittedName>
</protein>
<evidence type="ECO:0000256" key="1">
    <source>
        <dbReference type="SAM" id="MobiDB-lite"/>
    </source>
</evidence>
<sequence>MGNKLCVSTSAFAFAFDVLKEKWERCELFAGFYRRLAMKGDEDYEDSEIGDLNGDKDFEGDKGIGGEDLEDEDDKELLPFGFEFDKRACLFDEDILVGYVFGAESFMAAYQIVDGKAVRRQVLDNLNLNPFYRHYLLSLGNGLFCLTYFNDDKEDDLDDEETCVPFSLVLFKLSRATAVMANDDSGSKFVNCELLKKLTWKIDQKSAYSPIYSFVMRANLIFYLILKKGDSILSIF</sequence>
<organism evidence="2 3">
    <name type="scientific">Coffea canephora</name>
    <name type="common">Robusta coffee</name>
    <dbReference type="NCBI Taxonomy" id="49390"/>
    <lineage>
        <taxon>Eukaryota</taxon>
        <taxon>Viridiplantae</taxon>
        <taxon>Streptophyta</taxon>
        <taxon>Embryophyta</taxon>
        <taxon>Tracheophyta</taxon>
        <taxon>Spermatophyta</taxon>
        <taxon>Magnoliopsida</taxon>
        <taxon>eudicotyledons</taxon>
        <taxon>Gunneridae</taxon>
        <taxon>Pentapetalae</taxon>
        <taxon>asterids</taxon>
        <taxon>lamiids</taxon>
        <taxon>Gentianales</taxon>
        <taxon>Rubiaceae</taxon>
        <taxon>Ixoroideae</taxon>
        <taxon>Gardenieae complex</taxon>
        <taxon>Bertiereae - Coffeeae clade</taxon>
        <taxon>Coffeeae</taxon>
        <taxon>Coffea</taxon>
    </lineage>
</organism>
<accession>A0A068UUU7</accession>
<evidence type="ECO:0000313" key="2">
    <source>
        <dbReference type="EMBL" id="CDP11403.1"/>
    </source>
</evidence>
<gene>
    <name evidence="2" type="ORF">GSCOC_T00033641001</name>
</gene>
<feature type="region of interest" description="Disordered" evidence="1">
    <location>
        <begin position="47"/>
        <end position="69"/>
    </location>
</feature>
<proteinExistence type="predicted"/>